<dbReference type="PANTHER" id="PTHR13068">
    <property type="entry name" value="CGI-12 PROTEIN-RELATED"/>
    <property type="match status" value="1"/>
</dbReference>
<proteinExistence type="inferred from homology"/>
<dbReference type="STRING" id="225164.V4APR9"/>
<gene>
    <name evidence="3" type="ORF">LOTGIDRAFT_202320</name>
</gene>
<dbReference type="EMBL" id="KB201612">
    <property type="protein sequence ID" value="ESO95631.1"/>
    <property type="molecule type" value="Genomic_DNA"/>
</dbReference>
<dbReference type="OrthoDB" id="637682at2759"/>
<dbReference type="GO" id="GO:0006390">
    <property type="term" value="P:mitochondrial transcription"/>
    <property type="evidence" value="ECO:0007669"/>
    <property type="project" value="TreeGrafter"/>
</dbReference>
<evidence type="ECO:0000256" key="1">
    <source>
        <dbReference type="ARBA" id="ARBA00007692"/>
    </source>
</evidence>
<evidence type="ECO:0000256" key="2">
    <source>
        <dbReference type="ARBA" id="ARBA00022946"/>
    </source>
</evidence>
<dbReference type="Pfam" id="PF02536">
    <property type="entry name" value="mTERF"/>
    <property type="match status" value="1"/>
</dbReference>
<dbReference type="InterPro" id="IPR003690">
    <property type="entry name" value="MTERF"/>
</dbReference>
<organism evidence="3 4">
    <name type="scientific">Lottia gigantea</name>
    <name type="common">Giant owl limpet</name>
    <dbReference type="NCBI Taxonomy" id="225164"/>
    <lineage>
        <taxon>Eukaryota</taxon>
        <taxon>Metazoa</taxon>
        <taxon>Spiralia</taxon>
        <taxon>Lophotrochozoa</taxon>
        <taxon>Mollusca</taxon>
        <taxon>Gastropoda</taxon>
        <taxon>Patellogastropoda</taxon>
        <taxon>Lottioidea</taxon>
        <taxon>Lottiidae</taxon>
        <taxon>Lottia</taxon>
    </lineage>
</organism>
<dbReference type="AlphaFoldDB" id="V4APR9"/>
<dbReference type="RefSeq" id="XP_009053692.1">
    <property type="nucleotide sequence ID" value="XM_009055444.1"/>
</dbReference>
<comment type="similarity">
    <text evidence="1">Belongs to the mTERF family.</text>
</comment>
<evidence type="ECO:0000313" key="4">
    <source>
        <dbReference type="Proteomes" id="UP000030746"/>
    </source>
</evidence>
<dbReference type="InterPro" id="IPR038538">
    <property type="entry name" value="MTERF_sf"/>
</dbReference>
<dbReference type="GeneID" id="20245523"/>
<dbReference type="PANTHER" id="PTHR13068:SF112">
    <property type="entry name" value="TRANSCRIPTION TERMINATION FACTOR 3, MITOCHONDRIAL"/>
    <property type="match status" value="1"/>
</dbReference>
<dbReference type="Gene3D" id="1.25.70.10">
    <property type="entry name" value="Transcription termination factor 3, mitochondrial"/>
    <property type="match status" value="1"/>
</dbReference>
<dbReference type="SMART" id="SM00733">
    <property type="entry name" value="Mterf"/>
    <property type="match status" value="4"/>
</dbReference>
<evidence type="ECO:0000313" key="3">
    <source>
        <dbReference type="EMBL" id="ESO95631.1"/>
    </source>
</evidence>
<dbReference type="HOGENOM" id="CLU_042536_0_0_1"/>
<dbReference type="GO" id="GO:0061668">
    <property type="term" value="P:mitochondrial ribosome assembly"/>
    <property type="evidence" value="ECO:0007669"/>
    <property type="project" value="TreeGrafter"/>
</dbReference>
<keyword evidence="2" id="KW-0809">Transit peptide</keyword>
<sequence length="305" mass="35636">MSDHRITELEPIETTTKLDIHERLPKKIFPKVFSFAALVNENKCLKKLIALQVDLSVVQKRKGIAKYLVACDFEKHIAPHVLFLARLDVENIGQYLTKNMDIVLIDLAELENRLNYLKSKGFESKDVSRIISNSRILLMDVESVDEKLGHLQKMFSLSGKEVREVLTKTPKLMNKPHMLQLIKENKFHCKEFLGFSHMELKTILLDYPGFFMKSPSHLSKIFDYLHNTMEIDHKTIVKNCHVFKSRLRFIQNRHLYLLKVNRAQYDPQRENFVSFNALVSGTNEEFCANVAKTSLKDYYRFQESL</sequence>
<dbReference type="GO" id="GO:0003676">
    <property type="term" value="F:nucleic acid binding"/>
    <property type="evidence" value="ECO:0007669"/>
    <property type="project" value="InterPro"/>
</dbReference>
<name>V4APR9_LOTGI</name>
<accession>V4APR9</accession>
<dbReference type="CTD" id="20245523"/>
<dbReference type="KEGG" id="lgi:LOTGIDRAFT_202320"/>
<keyword evidence="4" id="KW-1185">Reference proteome</keyword>
<dbReference type="OMA" id="NPFWLMF"/>
<dbReference type="GO" id="GO:0005739">
    <property type="term" value="C:mitochondrion"/>
    <property type="evidence" value="ECO:0007669"/>
    <property type="project" value="TreeGrafter"/>
</dbReference>
<dbReference type="Proteomes" id="UP000030746">
    <property type="component" value="Unassembled WGS sequence"/>
</dbReference>
<reference evidence="3 4" key="1">
    <citation type="journal article" date="2013" name="Nature">
        <title>Insights into bilaterian evolution from three spiralian genomes.</title>
        <authorList>
            <person name="Simakov O."/>
            <person name="Marletaz F."/>
            <person name="Cho S.J."/>
            <person name="Edsinger-Gonzales E."/>
            <person name="Havlak P."/>
            <person name="Hellsten U."/>
            <person name="Kuo D.H."/>
            <person name="Larsson T."/>
            <person name="Lv J."/>
            <person name="Arendt D."/>
            <person name="Savage R."/>
            <person name="Osoegawa K."/>
            <person name="de Jong P."/>
            <person name="Grimwood J."/>
            <person name="Chapman J.A."/>
            <person name="Shapiro H."/>
            <person name="Aerts A."/>
            <person name="Otillar R.P."/>
            <person name="Terry A.Y."/>
            <person name="Boore J.L."/>
            <person name="Grigoriev I.V."/>
            <person name="Lindberg D.R."/>
            <person name="Seaver E.C."/>
            <person name="Weisblat D.A."/>
            <person name="Putnam N.H."/>
            <person name="Rokhsar D.S."/>
        </authorList>
    </citation>
    <scope>NUCLEOTIDE SEQUENCE [LARGE SCALE GENOMIC DNA]</scope>
</reference>
<protein>
    <submittedName>
        <fullName evidence="3">Uncharacterized protein</fullName>
    </submittedName>
</protein>